<name>A0A315V9Q8_GAMAF</name>
<dbReference type="EMBL" id="NHOQ01002041">
    <property type="protein sequence ID" value="PWA19940.1"/>
    <property type="molecule type" value="Genomic_DNA"/>
</dbReference>
<proteinExistence type="predicted"/>
<organism evidence="3 4">
    <name type="scientific">Gambusia affinis</name>
    <name type="common">Western mosquitofish</name>
    <name type="synonym">Heterandria affinis</name>
    <dbReference type="NCBI Taxonomy" id="33528"/>
    <lineage>
        <taxon>Eukaryota</taxon>
        <taxon>Metazoa</taxon>
        <taxon>Chordata</taxon>
        <taxon>Craniata</taxon>
        <taxon>Vertebrata</taxon>
        <taxon>Euteleostomi</taxon>
        <taxon>Actinopterygii</taxon>
        <taxon>Neopterygii</taxon>
        <taxon>Teleostei</taxon>
        <taxon>Neoteleostei</taxon>
        <taxon>Acanthomorphata</taxon>
        <taxon>Ovalentaria</taxon>
        <taxon>Atherinomorphae</taxon>
        <taxon>Cyprinodontiformes</taxon>
        <taxon>Poeciliidae</taxon>
        <taxon>Poeciliinae</taxon>
        <taxon>Gambusia</taxon>
    </lineage>
</organism>
<gene>
    <name evidence="3" type="ORF">CCH79_00016587</name>
</gene>
<evidence type="ECO:0000313" key="4">
    <source>
        <dbReference type="Proteomes" id="UP000250572"/>
    </source>
</evidence>
<dbReference type="InterPro" id="IPR015095">
    <property type="entry name" value="AlkB_hom8_N"/>
</dbReference>
<evidence type="ECO:0000256" key="1">
    <source>
        <dbReference type="SAM" id="MobiDB-lite"/>
    </source>
</evidence>
<accession>A0A315V9Q8</accession>
<evidence type="ECO:0000313" key="3">
    <source>
        <dbReference type="EMBL" id="PWA19940.1"/>
    </source>
</evidence>
<evidence type="ECO:0000259" key="2">
    <source>
        <dbReference type="Pfam" id="PF09004"/>
    </source>
</evidence>
<dbReference type="GO" id="GO:0008168">
    <property type="term" value="F:methyltransferase activity"/>
    <property type="evidence" value="ECO:0007669"/>
    <property type="project" value="InterPro"/>
</dbReference>
<comment type="caution">
    <text evidence="3">The sequence shown here is derived from an EMBL/GenBank/DDBJ whole genome shotgun (WGS) entry which is preliminary data.</text>
</comment>
<protein>
    <recommendedName>
        <fullName evidence="2">Alkylated DNA repair protein AlkB homologue 8 N-terminal domain-containing protein</fullName>
    </recommendedName>
</protein>
<dbReference type="Pfam" id="PF09004">
    <property type="entry name" value="ALKBH8_N"/>
    <property type="match status" value="1"/>
</dbReference>
<feature type="region of interest" description="Disordered" evidence="1">
    <location>
        <begin position="1"/>
        <end position="33"/>
    </location>
</feature>
<feature type="domain" description="Alkylated DNA repair protein AlkB homologue 8 N-terminal" evidence="2">
    <location>
        <begin position="63"/>
        <end position="102"/>
    </location>
</feature>
<sequence length="194" mass="22105">MRMIRRRWVSSGTRTGPKRGSETSGGLVKNHPSHTPLLVNDAAVEQVRNIKFLGIYITDTLSWSLQTSDMEKKAQQCLHFFSNEKNKPPLSILTTFYRGTIENKLTSSISVWFGASNISDWERIERVARTAERIIRTELPTILDTTPSHCLSRAQPIRKTLPPSLWSVLSAALWEKVQQLQMQNNQIPQQLHPS</sequence>
<dbReference type="GO" id="GO:0016706">
    <property type="term" value="F:2-oxoglutarate-dependent dioxygenase activity"/>
    <property type="evidence" value="ECO:0007669"/>
    <property type="project" value="InterPro"/>
</dbReference>
<reference evidence="3 4" key="1">
    <citation type="journal article" date="2018" name="G3 (Bethesda)">
        <title>A High-Quality Reference Genome for the Invasive Mosquitofish Gambusia affinis Using a Chicago Library.</title>
        <authorList>
            <person name="Hoffberg S.L."/>
            <person name="Troendle N.J."/>
            <person name="Glenn T.C."/>
            <person name="Mahmud O."/>
            <person name="Louha S."/>
            <person name="Chalopin D."/>
            <person name="Bennetzen J.L."/>
            <person name="Mauricio R."/>
        </authorList>
    </citation>
    <scope>NUCLEOTIDE SEQUENCE [LARGE SCALE GENOMIC DNA]</scope>
    <source>
        <strain evidence="3">NE01/NJP1002.9</strain>
        <tissue evidence="3">Muscle</tissue>
    </source>
</reference>
<dbReference type="Proteomes" id="UP000250572">
    <property type="component" value="Unassembled WGS sequence"/>
</dbReference>
<feature type="non-terminal residue" evidence="3">
    <location>
        <position position="194"/>
    </location>
</feature>
<keyword evidence="4" id="KW-1185">Reference proteome</keyword>
<dbReference type="AlphaFoldDB" id="A0A315V9Q8"/>